<sequence>MLNRILGEFPIFAKLAKLGKRTNVRGEYLPSESQQAFALSDKVAYETGADKVTPELFNGALNFVTSNMSYLFHRGVPEFSLNVAYSKGSIVTYEGALYVSLTDNNVKHISQTSHWGRFVIEPNASRYNEYPNGKPKDIKDTNPVGTILTVPVTTKLEGYMDFVEGVEFSPVIYPELYKVLGSNRFGTSSNTNKELPIGSLVHILSTESIPDGWIEWNMYSSLAGYPELHQALSRMVERLPIGPVKQAWVEALKQNRFPEFSVSGFHLGMKGTVGDFIHDAASAGSLMSYPVVVDNSNTLNPLGVSRCAVDQHKEIVGATVSEKSYTSSVASPLVVVAHRAEQHKEVDAKMVVVSEPVAETVPKTLSTRLIVKATNQRPSNISSTHKQVIKYAN</sequence>
<organism evidence="1">
    <name type="scientific">Podoviridae sp. ctBev14</name>
    <dbReference type="NCBI Taxonomy" id="2823556"/>
    <lineage>
        <taxon>Viruses</taxon>
        <taxon>Duplodnaviria</taxon>
        <taxon>Heunggongvirae</taxon>
        <taxon>Uroviricota</taxon>
        <taxon>Caudoviricetes</taxon>
    </lineage>
</organism>
<proteinExistence type="predicted"/>
<reference evidence="1" key="1">
    <citation type="journal article" date="2021" name="Proc. Natl. Acad. Sci. U.S.A.">
        <title>A Catalog of Tens of Thousands of Viruses from Human Metagenomes Reveals Hidden Associations with Chronic Diseases.</title>
        <authorList>
            <person name="Tisza M.J."/>
            <person name="Buck C.B."/>
        </authorList>
    </citation>
    <scope>NUCLEOTIDE SEQUENCE</scope>
    <source>
        <strain evidence="1">CtBev14</strain>
    </source>
</reference>
<evidence type="ECO:0000313" key="1">
    <source>
        <dbReference type="EMBL" id="DAD67103.1"/>
    </source>
</evidence>
<protein>
    <submittedName>
        <fullName evidence="1">Uncharacterized protein</fullName>
    </submittedName>
</protein>
<name>A0A8S5LAZ0_9CAUD</name>
<dbReference type="EMBL" id="BK014667">
    <property type="protein sequence ID" value="DAD67103.1"/>
    <property type="molecule type" value="Genomic_DNA"/>
</dbReference>
<accession>A0A8S5LAZ0</accession>